<keyword evidence="2" id="KW-1133">Transmembrane helix</keyword>
<dbReference type="Gene3D" id="1.20.1250.20">
    <property type="entry name" value="MFS general substrate transporter like domains"/>
    <property type="match status" value="1"/>
</dbReference>
<dbReference type="InParanoid" id="A0A6P7GCY1"/>
<feature type="transmembrane region" description="Helical" evidence="2">
    <location>
        <begin position="247"/>
        <end position="271"/>
    </location>
</feature>
<sequence>MDTDFRPNPLCLPLQKLSYGLGHIFNDLCAAMWFSYTLFFLQVVLEMKSTTAGFLLMTGQIVDSLATPIVGYCIDYIEYRRLWHLAGTAAVALGFALIFSLKPATFSTAIIVYYVISISLFQIGWATVQISHLSIIPEISRSNKHSSDLTAIRYIASVCCNMCVYIITLIVLKSDGVADNIGPNDFYKFKEIALLIIFIGLISSMLFYCGLLGSYEDEYEPLLRDETVQIEMTELDKPTKHFLKQTLIYCVSVMYMCSRLFTTLNLIYMPLYIEERGMLNDMEKERMRQSIASIPLTSYIASFLTSLFLKFRVGVVGDKVIYLIGVLIGLITSVWIGVGVSSETDTELYSIAALLGITGSTTMVSSLCLTANFVKSNGSGGGMIYSFVTFTDKLISGSVVFIVQHLQCNPKSSCPYFYNNVLTYICASVSIFALLALIVLYSKRNLI</sequence>
<dbReference type="GO" id="GO:0005886">
    <property type="term" value="C:plasma membrane"/>
    <property type="evidence" value="ECO:0007669"/>
    <property type="project" value="TreeGrafter"/>
</dbReference>
<dbReference type="GO" id="GO:0015293">
    <property type="term" value="F:symporter activity"/>
    <property type="evidence" value="ECO:0007669"/>
    <property type="project" value="InterPro"/>
</dbReference>
<reference evidence="3" key="1">
    <citation type="submission" date="2025-08" db="UniProtKB">
        <authorList>
            <consortium name="RefSeq"/>
        </authorList>
    </citation>
    <scope>IDENTIFICATION</scope>
    <source>
        <tissue evidence="3">Whole insect</tissue>
    </source>
</reference>
<protein>
    <submittedName>
        <fullName evidence="3">Major facilitator superfamily domain-containing protein 12-like</fullName>
    </submittedName>
</protein>
<evidence type="ECO:0000256" key="1">
    <source>
        <dbReference type="ARBA" id="ARBA00008335"/>
    </source>
</evidence>
<feature type="transmembrane region" description="Helical" evidence="2">
    <location>
        <begin position="151"/>
        <end position="172"/>
    </location>
</feature>
<feature type="transmembrane region" description="Helical" evidence="2">
    <location>
        <begin position="111"/>
        <end position="130"/>
    </location>
</feature>
<organism evidence="3">
    <name type="scientific">Diabrotica virgifera virgifera</name>
    <name type="common">western corn rootworm</name>
    <dbReference type="NCBI Taxonomy" id="50390"/>
    <lineage>
        <taxon>Eukaryota</taxon>
        <taxon>Metazoa</taxon>
        <taxon>Ecdysozoa</taxon>
        <taxon>Arthropoda</taxon>
        <taxon>Hexapoda</taxon>
        <taxon>Insecta</taxon>
        <taxon>Pterygota</taxon>
        <taxon>Neoptera</taxon>
        <taxon>Endopterygota</taxon>
        <taxon>Coleoptera</taxon>
        <taxon>Polyphaga</taxon>
        <taxon>Cucujiformia</taxon>
        <taxon>Chrysomeloidea</taxon>
        <taxon>Chrysomelidae</taxon>
        <taxon>Galerucinae</taxon>
        <taxon>Diabroticina</taxon>
        <taxon>Diabroticites</taxon>
        <taxon>Diabrotica</taxon>
    </lineage>
</organism>
<keyword evidence="2" id="KW-0472">Membrane</keyword>
<dbReference type="GO" id="GO:0008643">
    <property type="term" value="P:carbohydrate transport"/>
    <property type="evidence" value="ECO:0007669"/>
    <property type="project" value="InterPro"/>
</dbReference>
<gene>
    <name evidence="3" type="primary">LOC114335982</name>
</gene>
<dbReference type="PANTHER" id="PTHR11328">
    <property type="entry name" value="MAJOR FACILITATOR SUPERFAMILY DOMAIN-CONTAINING PROTEIN"/>
    <property type="match status" value="1"/>
</dbReference>
<dbReference type="PANTHER" id="PTHR11328:SF49">
    <property type="entry name" value="MAJOR FACILITATOR SUPERFAMILY DOMAIN-CONTAINING PROTEIN 12-LIKE PROTEIN"/>
    <property type="match status" value="1"/>
</dbReference>
<proteinExistence type="inferred from homology"/>
<feature type="transmembrane region" description="Helical" evidence="2">
    <location>
        <begin position="348"/>
        <end position="371"/>
    </location>
</feature>
<feature type="transmembrane region" description="Helical" evidence="2">
    <location>
        <begin position="291"/>
        <end position="309"/>
    </location>
</feature>
<evidence type="ECO:0000313" key="3">
    <source>
        <dbReference type="RefSeq" id="XP_028142085.1"/>
    </source>
</evidence>
<keyword evidence="2" id="KW-0812">Transmembrane</keyword>
<dbReference type="InterPro" id="IPR036259">
    <property type="entry name" value="MFS_trans_sf"/>
</dbReference>
<dbReference type="Pfam" id="PF13347">
    <property type="entry name" value="MFS_2"/>
    <property type="match status" value="1"/>
</dbReference>
<feature type="transmembrane region" description="Helical" evidence="2">
    <location>
        <begin position="192"/>
        <end position="215"/>
    </location>
</feature>
<dbReference type="AlphaFoldDB" id="A0A6P7GCY1"/>
<name>A0A6P7GCY1_DIAVI</name>
<dbReference type="RefSeq" id="XP_028142085.1">
    <property type="nucleotide sequence ID" value="XM_028286284.1"/>
</dbReference>
<accession>A0A6P7GCY1</accession>
<evidence type="ECO:0000256" key="2">
    <source>
        <dbReference type="SAM" id="Phobius"/>
    </source>
</evidence>
<feature type="transmembrane region" description="Helical" evidence="2">
    <location>
        <begin position="422"/>
        <end position="441"/>
    </location>
</feature>
<feature type="transmembrane region" description="Helical" evidence="2">
    <location>
        <begin position="82"/>
        <end position="99"/>
    </location>
</feature>
<dbReference type="InterPro" id="IPR039672">
    <property type="entry name" value="MFS_2"/>
</dbReference>
<comment type="similarity">
    <text evidence="1">Belongs to the major facilitator superfamily.</text>
</comment>
<feature type="transmembrane region" description="Helical" evidence="2">
    <location>
        <begin position="321"/>
        <end position="342"/>
    </location>
</feature>
<feature type="transmembrane region" description="Helical" evidence="2">
    <location>
        <begin position="51"/>
        <end position="70"/>
    </location>
</feature>
<feature type="transmembrane region" description="Helical" evidence="2">
    <location>
        <begin position="383"/>
        <end position="402"/>
    </location>
</feature>
<feature type="transmembrane region" description="Helical" evidence="2">
    <location>
        <begin position="24"/>
        <end position="45"/>
    </location>
</feature>
<dbReference type="SUPFAM" id="SSF103473">
    <property type="entry name" value="MFS general substrate transporter"/>
    <property type="match status" value="1"/>
</dbReference>